<dbReference type="RefSeq" id="WP_278321362.1">
    <property type="nucleotide sequence ID" value="NZ_QJKD01000001.1"/>
</dbReference>
<keyword evidence="2" id="KW-1185">Reference proteome</keyword>
<name>A0A2V3YGV0_9FIRM</name>
<dbReference type="AlphaFoldDB" id="A0A2V3YGV0"/>
<accession>A0A2V3YGV0</accession>
<dbReference type="GeneID" id="86065338"/>
<proteinExistence type="predicted"/>
<gene>
    <name evidence="1" type="ORF">DFR60_101174</name>
</gene>
<evidence type="ECO:0000313" key="1">
    <source>
        <dbReference type="EMBL" id="PXX56870.1"/>
    </source>
</evidence>
<sequence length="44" mass="4862">MKDLSVLQESPFTDKGSVAEIFTDLNLWLGIRNVIEQINANAVA</sequence>
<reference evidence="1 2" key="1">
    <citation type="submission" date="2018-05" db="EMBL/GenBank/DDBJ databases">
        <title>Genomic Encyclopedia of Type Strains, Phase IV (KMG-IV): sequencing the most valuable type-strain genomes for metagenomic binning, comparative biology and taxonomic classification.</title>
        <authorList>
            <person name="Goeker M."/>
        </authorList>
    </citation>
    <scope>NUCLEOTIDE SEQUENCE [LARGE SCALE GENOMIC DNA]</scope>
    <source>
        <strain evidence="1 2">DSM 24995</strain>
    </source>
</reference>
<comment type="caution">
    <text evidence="1">The sequence shown here is derived from an EMBL/GenBank/DDBJ whole genome shotgun (WGS) entry which is preliminary data.</text>
</comment>
<dbReference type="Proteomes" id="UP000248057">
    <property type="component" value="Unassembled WGS sequence"/>
</dbReference>
<organism evidence="1 2">
    <name type="scientific">Hungatella effluvii</name>
    <dbReference type="NCBI Taxonomy" id="1096246"/>
    <lineage>
        <taxon>Bacteria</taxon>
        <taxon>Bacillati</taxon>
        <taxon>Bacillota</taxon>
        <taxon>Clostridia</taxon>
        <taxon>Lachnospirales</taxon>
        <taxon>Lachnospiraceae</taxon>
        <taxon>Hungatella</taxon>
    </lineage>
</organism>
<evidence type="ECO:0000313" key="2">
    <source>
        <dbReference type="Proteomes" id="UP000248057"/>
    </source>
</evidence>
<protein>
    <submittedName>
        <fullName evidence="1">Uncharacterized protein</fullName>
    </submittedName>
</protein>
<dbReference type="EMBL" id="QJKD01000001">
    <property type="protein sequence ID" value="PXX56870.1"/>
    <property type="molecule type" value="Genomic_DNA"/>
</dbReference>